<gene>
    <name evidence="3" type="ORF">AUC68_08535</name>
</gene>
<dbReference type="Proteomes" id="UP000094501">
    <property type="component" value="Unassembled WGS sequence"/>
</dbReference>
<organism evidence="3 4">
    <name type="scientific">Methyloceanibacter methanicus</name>
    <dbReference type="NCBI Taxonomy" id="1774968"/>
    <lineage>
        <taxon>Bacteria</taxon>
        <taxon>Pseudomonadati</taxon>
        <taxon>Pseudomonadota</taxon>
        <taxon>Alphaproteobacteria</taxon>
        <taxon>Hyphomicrobiales</taxon>
        <taxon>Hyphomicrobiaceae</taxon>
        <taxon>Methyloceanibacter</taxon>
    </lineage>
</organism>
<sequence>MGLAFAVAVAAGAPGLAHAAPPARTGAIVVAVATPENEAAAPRHPEPLDKKSLTEKVQRCYAKLGYYKGPIDGKANKATWTAHWHFKNEHGLKAHGDFLAKPVLAKIGALCKDEEPQMAGTEGAVSGEAATATVVAELASETDSLMEPTPQALSEAVTASEVTASEVAVSEVAASEGATPEGSAPDDSAPTPASDVAPPRARSDIECLPEDLLAALRAAHGPGVTARACAPGCLPARRASVNSSWTSFTAATGSCGAAPAFRSRGIFR</sequence>
<evidence type="ECO:0000256" key="1">
    <source>
        <dbReference type="SAM" id="MobiDB-lite"/>
    </source>
</evidence>
<protein>
    <recommendedName>
        <fullName evidence="5">Peptidoglycan binding-like domain-containing protein</fullName>
    </recommendedName>
</protein>
<reference evidence="3 4" key="1">
    <citation type="journal article" date="2016" name="Environ. Microbiol.">
        <title>New Methyloceanibacter diversity from North Sea sediments includes methanotroph containing solely the soluble methane monooxygenase.</title>
        <authorList>
            <person name="Vekeman B."/>
            <person name="Kerckhof F.M."/>
            <person name="Cremers G."/>
            <person name="de Vos P."/>
            <person name="Vandamme P."/>
            <person name="Boon N."/>
            <person name="Op den Camp H.J."/>
            <person name="Heylen K."/>
        </authorList>
    </citation>
    <scope>NUCLEOTIDE SEQUENCE [LARGE SCALE GENOMIC DNA]</scope>
    <source>
        <strain evidence="3 4">R-67174</strain>
    </source>
</reference>
<keyword evidence="2" id="KW-0732">Signal</keyword>
<evidence type="ECO:0008006" key="5">
    <source>
        <dbReference type="Google" id="ProtNLM"/>
    </source>
</evidence>
<evidence type="ECO:0000313" key="3">
    <source>
        <dbReference type="EMBL" id="ODR98467.1"/>
    </source>
</evidence>
<comment type="caution">
    <text evidence="3">The sequence shown here is derived from an EMBL/GenBank/DDBJ whole genome shotgun (WGS) entry which is preliminary data.</text>
</comment>
<proteinExistence type="predicted"/>
<keyword evidence="4" id="KW-1185">Reference proteome</keyword>
<dbReference type="Gene3D" id="1.10.101.10">
    <property type="entry name" value="PGBD-like superfamily/PGBD"/>
    <property type="match status" value="1"/>
</dbReference>
<feature type="region of interest" description="Disordered" evidence="1">
    <location>
        <begin position="169"/>
        <end position="201"/>
    </location>
</feature>
<dbReference type="EMBL" id="LPWG01000013">
    <property type="protein sequence ID" value="ODR98467.1"/>
    <property type="molecule type" value="Genomic_DNA"/>
</dbReference>
<accession>A0A1E3VY43</accession>
<feature type="signal peptide" evidence="2">
    <location>
        <begin position="1"/>
        <end position="19"/>
    </location>
</feature>
<evidence type="ECO:0000313" key="4">
    <source>
        <dbReference type="Proteomes" id="UP000094501"/>
    </source>
</evidence>
<feature type="chain" id="PRO_5009138800" description="Peptidoglycan binding-like domain-containing protein" evidence="2">
    <location>
        <begin position="20"/>
        <end position="268"/>
    </location>
</feature>
<name>A0A1E3VY43_9HYPH</name>
<dbReference type="AlphaFoldDB" id="A0A1E3VY43"/>
<dbReference type="STRING" id="1774968.AUC68_08535"/>
<dbReference type="InterPro" id="IPR036366">
    <property type="entry name" value="PGBDSf"/>
</dbReference>
<evidence type="ECO:0000256" key="2">
    <source>
        <dbReference type="SAM" id="SignalP"/>
    </source>
</evidence>